<dbReference type="EMBL" id="BQXS01012704">
    <property type="protein sequence ID" value="GKT27108.1"/>
    <property type="molecule type" value="Genomic_DNA"/>
</dbReference>
<dbReference type="PANTHER" id="PTHR10504">
    <property type="entry name" value="BACTERICIDAL PERMEABILITY-INCREASING BPI PROTEIN-RELATED"/>
    <property type="match status" value="1"/>
</dbReference>
<dbReference type="SUPFAM" id="SSF55394">
    <property type="entry name" value="Bactericidal permeability-increasing protein, BPI"/>
    <property type="match status" value="1"/>
</dbReference>
<dbReference type="InterPro" id="IPR032942">
    <property type="entry name" value="BPI/LBP/Plunc"/>
</dbReference>
<proteinExistence type="predicted"/>
<dbReference type="Gene3D" id="3.15.10.10">
    <property type="entry name" value="Bactericidal permeability-increasing protein, domain 1"/>
    <property type="match status" value="1"/>
</dbReference>
<evidence type="ECO:0000313" key="2">
    <source>
        <dbReference type="Proteomes" id="UP001057375"/>
    </source>
</evidence>
<reference evidence="1" key="1">
    <citation type="submission" date="2022-03" db="EMBL/GenBank/DDBJ databases">
        <title>Draft genome sequence of Aduncisulcus paluster, a free-living microaerophilic Fornicata.</title>
        <authorList>
            <person name="Yuyama I."/>
            <person name="Kume K."/>
            <person name="Tamura T."/>
            <person name="Inagaki Y."/>
            <person name="Hashimoto T."/>
        </authorList>
    </citation>
    <scope>NUCLEOTIDE SEQUENCE</scope>
    <source>
        <strain evidence="1">NY0171</strain>
    </source>
</reference>
<protein>
    <recommendedName>
        <fullName evidence="3">Lipid-binding serum glycoprotein C-terminal domain-containing protein</fullName>
    </recommendedName>
</protein>
<sequence length="462" mass="51324">MCPTTPLTTYQQTGSRMTVTDDFFNTTIIDSIVPELLAQIQNIVIPDISITEEIGIGKVQLQLKGLSCDSAQLQTAYIELLASYGAILTFEEFSLRLSGGWEFKLLTYPYTYESGTLVVSCSNSSGILNLKIGTTSFPYTIALSLDAVNINLEDLNIELNGAGTFFNTLFSLIQPIIEPAIDSIISEGIEIVANEVFSEFDDSIIIEIIGDSVAILDQLSNPLIIDPYYVSLPFVGIYLYCQDFTDTMPNFNPPSIPTIFSNASIQHFLTLESIKSQFYAVFRAQNSGHIGPFNVTFSESNPNDASVLSILPFSLTSSDISQFIPEVNDLCTSSPCDIDITFDLTDQPYSLIMTSYSFVSDWNSLNIKLTGSNSSYIEMFVEMELEHVFYPDNRHYDVMQMFNMKQLSSFSLINDSVDVISTSEALLFLSIVTSVLFVSDYMISGVDEHHAPMMDGLCCHYF</sequence>
<gene>
    <name evidence="1" type="ORF">ADUPG1_013617</name>
</gene>
<organism evidence="1 2">
    <name type="scientific">Aduncisulcus paluster</name>
    <dbReference type="NCBI Taxonomy" id="2918883"/>
    <lineage>
        <taxon>Eukaryota</taxon>
        <taxon>Metamonada</taxon>
        <taxon>Carpediemonas-like organisms</taxon>
        <taxon>Aduncisulcus</taxon>
    </lineage>
</organism>
<dbReference type="InterPro" id="IPR017943">
    <property type="entry name" value="Bactericidal_perm-incr_a/b_dom"/>
</dbReference>
<evidence type="ECO:0008006" key="3">
    <source>
        <dbReference type="Google" id="ProtNLM"/>
    </source>
</evidence>
<comment type="caution">
    <text evidence="1">The sequence shown here is derived from an EMBL/GenBank/DDBJ whole genome shotgun (WGS) entry which is preliminary data.</text>
</comment>
<name>A0ABQ5K444_9EUKA</name>
<keyword evidence="2" id="KW-1185">Reference proteome</keyword>
<accession>A0ABQ5K444</accession>
<dbReference type="PANTHER" id="PTHR10504:SF131">
    <property type="entry name" value="BPI2 DOMAIN-CONTAINING PROTEIN"/>
    <property type="match status" value="1"/>
</dbReference>
<dbReference type="Proteomes" id="UP001057375">
    <property type="component" value="Unassembled WGS sequence"/>
</dbReference>
<evidence type="ECO:0000313" key="1">
    <source>
        <dbReference type="EMBL" id="GKT27108.1"/>
    </source>
</evidence>